<evidence type="ECO:0000313" key="8">
    <source>
        <dbReference type="Proteomes" id="UP000054350"/>
    </source>
</evidence>
<reference evidence="7 8" key="1">
    <citation type="submission" date="2009-11" db="EMBL/GenBank/DDBJ databases">
        <title>Annotation of Allomyces macrogynus ATCC 38327.</title>
        <authorList>
            <consortium name="The Broad Institute Genome Sequencing Platform"/>
            <person name="Russ C."/>
            <person name="Cuomo C."/>
            <person name="Burger G."/>
            <person name="Gray M.W."/>
            <person name="Holland P.W.H."/>
            <person name="King N."/>
            <person name="Lang F.B.F."/>
            <person name="Roger A.J."/>
            <person name="Ruiz-Trillo I."/>
            <person name="Young S.K."/>
            <person name="Zeng Q."/>
            <person name="Gargeya S."/>
            <person name="Fitzgerald M."/>
            <person name="Haas B."/>
            <person name="Abouelleil A."/>
            <person name="Alvarado L."/>
            <person name="Arachchi H.M."/>
            <person name="Berlin A."/>
            <person name="Chapman S.B."/>
            <person name="Gearin G."/>
            <person name="Goldberg J."/>
            <person name="Griggs A."/>
            <person name="Gujja S."/>
            <person name="Hansen M."/>
            <person name="Heiman D."/>
            <person name="Howarth C."/>
            <person name="Larimer J."/>
            <person name="Lui A."/>
            <person name="MacDonald P.J.P."/>
            <person name="McCowen C."/>
            <person name="Montmayeur A."/>
            <person name="Murphy C."/>
            <person name="Neiman D."/>
            <person name="Pearson M."/>
            <person name="Priest M."/>
            <person name="Roberts A."/>
            <person name="Saif S."/>
            <person name="Shea T."/>
            <person name="Sisk P."/>
            <person name="Stolte C."/>
            <person name="Sykes S."/>
            <person name="Wortman J."/>
            <person name="Nusbaum C."/>
            <person name="Birren B."/>
        </authorList>
    </citation>
    <scope>NUCLEOTIDE SEQUENCE [LARGE SCALE GENOMIC DNA]</scope>
    <source>
        <strain evidence="7 8">ATCC 38327</strain>
    </source>
</reference>
<evidence type="ECO:0000256" key="2">
    <source>
        <dbReference type="ARBA" id="ARBA00023128"/>
    </source>
</evidence>
<feature type="region of interest" description="Disordered" evidence="5">
    <location>
        <begin position="270"/>
        <end position="304"/>
    </location>
</feature>
<evidence type="ECO:0000256" key="5">
    <source>
        <dbReference type="SAM" id="MobiDB-lite"/>
    </source>
</evidence>
<comment type="subcellular location">
    <subcellularLocation>
        <location evidence="1">Mitochondrion</location>
    </subcellularLocation>
</comment>
<dbReference type="EMBL" id="GG745329">
    <property type="protein sequence ID" value="KNE55265.1"/>
    <property type="molecule type" value="Genomic_DNA"/>
</dbReference>
<dbReference type="Pfam" id="PF08213">
    <property type="entry name" value="COX24_C"/>
    <property type="match status" value="1"/>
</dbReference>
<dbReference type="PANTHER" id="PTHR32035:SF3">
    <property type="entry name" value="SMALL RIBOSOMAL SUBUNIT PROTEIN MS38"/>
    <property type="match status" value="1"/>
</dbReference>
<keyword evidence="8" id="KW-1185">Reference proteome</keyword>
<dbReference type="InterPro" id="IPR013177">
    <property type="entry name" value="Ribosomal_mS38_C"/>
</dbReference>
<keyword evidence="2" id="KW-0496">Mitochondrion</keyword>
<accession>A0A0L0RYN8</accession>
<gene>
    <name evidence="7" type="ORF">AMAG_01178</name>
</gene>
<proteinExistence type="inferred from homology"/>
<feature type="domain" description="Ribosomal protein mS38 C-terminal" evidence="6">
    <location>
        <begin position="347"/>
        <end position="376"/>
    </location>
</feature>
<dbReference type="SMART" id="SM01155">
    <property type="entry name" value="DUF1713"/>
    <property type="match status" value="1"/>
</dbReference>
<dbReference type="CDD" id="cd23699">
    <property type="entry name" value="At5g63150_CTD"/>
    <property type="match status" value="1"/>
</dbReference>
<dbReference type="PANTHER" id="PTHR32035">
    <property type="entry name" value="AURORA KINASE A-INTERACTING PROTEIN"/>
    <property type="match status" value="1"/>
</dbReference>
<evidence type="ECO:0000256" key="3">
    <source>
        <dbReference type="ARBA" id="ARBA00035647"/>
    </source>
</evidence>
<feature type="region of interest" description="Disordered" evidence="5">
    <location>
        <begin position="136"/>
        <end position="158"/>
    </location>
</feature>
<reference evidence="8" key="2">
    <citation type="submission" date="2009-11" db="EMBL/GenBank/DDBJ databases">
        <title>The Genome Sequence of Allomyces macrogynus strain ATCC 38327.</title>
        <authorList>
            <consortium name="The Broad Institute Genome Sequencing Platform"/>
            <person name="Russ C."/>
            <person name="Cuomo C."/>
            <person name="Shea T."/>
            <person name="Young S.K."/>
            <person name="Zeng Q."/>
            <person name="Koehrsen M."/>
            <person name="Haas B."/>
            <person name="Borodovsky M."/>
            <person name="Guigo R."/>
            <person name="Alvarado L."/>
            <person name="Berlin A."/>
            <person name="Borenstein D."/>
            <person name="Chen Z."/>
            <person name="Engels R."/>
            <person name="Freedman E."/>
            <person name="Gellesch M."/>
            <person name="Goldberg J."/>
            <person name="Griggs A."/>
            <person name="Gujja S."/>
            <person name="Heiman D."/>
            <person name="Hepburn T."/>
            <person name="Howarth C."/>
            <person name="Jen D."/>
            <person name="Larson L."/>
            <person name="Lewis B."/>
            <person name="Mehta T."/>
            <person name="Park D."/>
            <person name="Pearson M."/>
            <person name="Roberts A."/>
            <person name="Saif S."/>
            <person name="Shenoy N."/>
            <person name="Sisk P."/>
            <person name="Stolte C."/>
            <person name="Sykes S."/>
            <person name="Walk T."/>
            <person name="White J."/>
            <person name="Yandava C."/>
            <person name="Burger G."/>
            <person name="Gray M.W."/>
            <person name="Holland P.W.H."/>
            <person name="King N."/>
            <person name="Lang F.B.F."/>
            <person name="Roger A.J."/>
            <person name="Ruiz-Trillo I."/>
            <person name="Lander E."/>
            <person name="Nusbaum C."/>
        </authorList>
    </citation>
    <scope>NUCLEOTIDE SEQUENCE [LARGE SCALE GENOMIC DNA]</scope>
    <source>
        <strain evidence="8">ATCC 38327</strain>
    </source>
</reference>
<dbReference type="VEuPathDB" id="FungiDB:AMAG_01178"/>
<protein>
    <recommendedName>
        <fullName evidence="4">Small ribosomal subunit protein mS38</fullName>
    </recommendedName>
</protein>
<dbReference type="AlphaFoldDB" id="A0A0L0RYN8"/>
<feature type="region of interest" description="Disordered" evidence="5">
    <location>
        <begin position="354"/>
        <end position="376"/>
    </location>
</feature>
<evidence type="ECO:0000313" key="7">
    <source>
        <dbReference type="EMBL" id="KNE55265.1"/>
    </source>
</evidence>
<evidence type="ECO:0000256" key="1">
    <source>
        <dbReference type="ARBA" id="ARBA00004173"/>
    </source>
</evidence>
<comment type="similarity">
    <text evidence="3">Belongs to the mitochondrion-specific ribosomal protein mS38 family.</text>
</comment>
<evidence type="ECO:0000259" key="6">
    <source>
        <dbReference type="SMART" id="SM01155"/>
    </source>
</evidence>
<sequence length="376" mass="39289">MFSARLPASLAAGLAVSARPALLRACAPSRLALVALSRKFKHDSAGPASPTSTVAEAAASAASAGPTTAAPTAPVDAADSTAPVPAATAVLVASDVSAFHSSARASVCHCRIFAWCWYGRAASPAAAAVAAADPAQTHPTADPSAAGAAGTARPNDPDVSAFHSSARASVSVFKHLAALRKQEADARRQWTEPDHPLLFDNYVALPPFTTPAAPPTDPARIFSPLTVEEVDNETRVTRAVAAATALLNHAQFPWVMNPGSPLLPMKVALKRMPQPPPLPSASGAPQPQGASKGVPVDDGKPAMQLLTPAGSMALTERFLDSLLVSTAGSKDQEQGPAPGRRVRATMYMTSVLRKRRKKMNKHKLRKLRKRTRSERK</sequence>
<feature type="compositionally biased region" description="Low complexity" evidence="5">
    <location>
        <begin position="136"/>
        <end position="152"/>
    </location>
</feature>
<dbReference type="Proteomes" id="UP000054350">
    <property type="component" value="Unassembled WGS sequence"/>
</dbReference>
<evidence type="ECO:0000256" key="4">
    <source>
        <dbReference type="ARBA" id="ARBA00035682"/>
    </source>
</evidence>
<name>A0A0L0RYN8_ALLM3</name>
<dbReference type="GO" id="GO:0005739">
    <property type="term" value="C:mitochondrion"/>
    <property type="evidence" value="ECO:0007669"/>
    <property type="project" value="UniProtKB-SubCell"/>
</dbReference>
<organism evidence="7 8">
    <name type="scientific">Allomyces macrogynus (strain ATCC 38327)</name>
    <name type="common">Allomyces javanicus var. macrogynus</name>
    <dbReference type="NCBI Taxonomy" id="578462"/>
    <lineage>
        <taxon>Eukaryota</taxon>
        <taxon>Fungi</taxon>
        <taxon>Fungi incertae sedis</taxon>
        <taxon>Blastocladiomycota</taxon>
        <taxon>Blastocladiomycetes</taxon>
        <taxon>Blastocladiales</taxon>
        <taxon>Blastocladiaceae</taxon>
        <taxon>Allomyces</taxon>
    </lineage>
</organism>